<dbReference type="InterPro" id="IPR014710">
    <property type="entry name" value="RmlC-like_jellyroll"/>
</dbReference>
<dbReference type="AlphaFoldDB" id="A0A4R1QP06"/>
<accession>A0A4R1QP06</accession>
<dbReference type="Gene3D" id="2.60.120.10">
    <property type="entry name" value="Jelly Rolls"/>
    <property type="match status" value="1"/>
</dbReference>
<name>A0A4R1QP06_9FIRM</name>
<evidence type="ECO:0008006" key="3">
    <source>
        <dbReference type="Google" id="ProtNLM"/>
    </source>
</evidence>
<organism evidence="1 2">
    <name type="scientific">Kineothrix alysoides</name>
    <dbReference type="NCBI Taxonomy" id="1469948"/>
    <lineage>
        <taxon>Bacteria</taxon>
        <taxon>Bacillati</taxon>
        <taxon>Bacillota</taxon>
        <taxon>Clostridia</taxon>
        <taxon>Lachnospirales</taxon>
        <taxon>Lachnospiraceae</taxon>
        <taxon>Kineothrix</taxon>
    </lineage>
</organism>
<evidence type="ECO:0000313" key="1">
    <source>
        <dbReference type="EMBL" id="TCL55057.1"/>
    </source>
</evidence>
<gene>
    <name evidence="1" type="ORF">EDD76_11792</name>
</gene>
<keyword evidence="2" id="KW-1185">Reference proteome</keyword>
<evidence type="ECO:0000313" key="2">
    <source>
        <dbReference type="Proteomes" id="UP000295718"/>
    </source>
</evidence>
<dbReference type="InterPro" id="IPR011051">
    <property type="entry name" value="RmlC_Cupin_sf"/>
</dbReference>
<dbReference type="Proteomes" id="UP000295718">
    <property type="component" value="Unassembled WGS sequence"/>
</dbReference>
<reference evidence="1 2" key="1">
    <citation type="submission" date="2019-03" db="EMBL/GenBank/DDBJ databases">
        <title>Genomic Encyclopedia of Type Strains, Phase IV (KMG-IV): sequencing the most valuable type-strain genomes for metagenomic binning, comparative biology and taxonomic classification.</title>
        <authorList>
            <person name="Goeker M."/>
        </authorList>
    </citation>
    <scope>NUCLEOTIDE SEQUENCE [LARGE SCALE GENOMIC DNA]</scope>
    <source>
        <strain evidence="1 2">DSM 100556</strain>
    </source>
</reference>
<comment type="caution">
    <text evidence="1">The sequence shown here is derived from an EMBL/GenBank/DDBJ whole genome shotgun (WGS) entry which is preliminary data.</text>
</comment>
<dbReference type="EMBL" id="SLUO01000017">
    <property type="protein sequence ID" value="TCL55057.1"/>
    <property type="molecule type" value="Genomic_DNA"/>
</dbReference>
<dbReference type="SUPFAM" id="SSF51182">
    <property type="entry name" value="RmlC-like cupins"/>
    <property type="match status" value="1"/>
</dbReference>
<proteinExistence type="predicted"/>
<protein>
    <recommendedName>
        <fullName evidence="3">Mannose-6-phosphate isomerase class I</fullName>
    </recommendedName>
</protein>
<dbReference type="RefSeq" id="WP_031392629.1">
    <property type="nucleotide sequence ID" value="NZ_JPNB01000003.1"/>
</dbReference>
<sequence length="398" mass="44773">MSKVRKVFEQGKGVFHLAPTWVPRGFNEPGHRLRLHPDDYYAFGMDRGGICERWMGSTTVALNGPKTGATEGMSFVYDDETGEKILFKDCVDELGADLIGESLQAKYGTWPTFAKLYDYDKPLFHHLHLTEEMANRIGMHGKPEAYYFPVQYNSSYLGRFPLTYFGFDPSTTKEEVKECLRNYDKKDTRITELSRAYRIQLGTGWYTAAGVIHAPASLVTFEPQWNSDVNTIMENVTMGEVNPHNLLTDCQPESEKDNIDALFSQIDWEESTRSDYKEKYFRAPKVRETNQEGLSEKWVAYANEWVAAKEITVAPKASVVVKDAACYTALVVQGHGTFGAYECAAPELLRFEDISGDEFFVSEAAAGEGITITNTGAYEPLVILQNFANNNKEVPATV</sequence>
<dbReference type="OrthoDB" id="103089at2"/>
<dbReference type="STRING" id="1469948.GCA_000732725_04009"/>